<proteinExistence type="predicted"/>
<keyword evidence="1" id="KW-0472">Membrane</keyword>
<evidence type="ECO:0000256" key="1">
    <source>
        <dbReference type="SAM" id="Phobius"/>
    </source>
</evidence>
<accession>A0A2L1KRQ6</accession>
<protein>
    <submittedName>
        <fullName evidence="2">Uncharacterized protein</fullName>
    </submittedName>
</protein>
<sequence length="387" mass="43662">MSDMNDFETLVNAILSAKIEVDSGYMLLEFEDQSIDINIISNLIKDYGLAVEPEVESKEIIFPLSSGAFRDDSNIYSTLDSFLRTCISLGYVPNKYIILTEKISSLLVDDKIGSIDVYLKWISVLSSVANHQIGGKFILYIPSDNGGKELVINSYERLDYIIKAPYSKVIIDSVDKIIKVLGVEDAQSPERKSIIRTAIYDLINNIESKDISALITISERVFNRYNDLLELYTNRFSVNKLLSELEQKNLEYTTKINDFVSSSQAKAFAIPGALIAVGGLAKASGFWDSLLIFIGLFLVYYITSMSNQVLYESYITLKNSLNDSFSRYSKFDEGVEVRDAAKKISLELYHKIDNAKERLEKVNSIAKWMLWIGGGYLVLKMIFIDGK</sequence>
<reference evidence="2" key="1">
    <citation type="submission" date="2016-12" db="EMBL/GenBank/DDBJ databases">
        <title>Frequent emergence of pathogenic lineages of Klebsiella pneumoniae via mobilisation of yersiniabactin and colibactin.</title>
        <authorList>
            <person name="Lam M.M.C."/>
            <person name="Wick R.R."/>
            <person name="Wyres K.L."/>
            <person name="Gorrie C."/>
            <person name="Judd L."/>
            <person name="Jenney A."/>
            <person name="Holt K.E."/>
        </authorList>
    </citation>
    <scope>NUCLEOTIDE SEQUENCE</scope>
    <source>
        <strain evidence="2">16703552</strain>
    </source>
</reference>
<feature type="transmembrane region" description="Helical" evidence="1">
    <location>
        <begin position="365"/>
        <end position="384"/>
    </location>
</feature>
<feature type="transmembrane region" description="Helical" evidence="1">
    <location>
        <begin position="285"/>
        <end position="303"/>
    </location>
</feature>
<keyword evidence="1" id="KW-0812">Transmembrane</keyword>
<name>A0A2L1KRQ6_KLEPN</name>
<dbReference type="AlphaFoldDB" id="A0A2L1KRQ6"/>
<keyword evidence="1" id="KW-1133">Transmembrane helix</keyword>
<gene>
    <name evidence="2" type="ORF">ICEKp6_0038</name>
</gene>
<dbReference type="RefSeq" id="WP_063848828.1">
    <property type="nucleotide sequence ID" value="NZ_CABWOB010000025.1"/>
</dbReference>
<organism evidence="2">
    <name type="scientific">Klebsiella pneumoniae</name>
    <dbReference type="NCBI Taxonomy" id="573"/>
    <lineage>
        <taxon>Bacteria</taxon>
        <taxon>Pseudomonadati</taxon>
        <taxon>Pseudomonadota</taxon>
        <taxon>Gammaproteobacteria</taxon>
        <taxon>Enterobacterales</taxon>
        <taxon>Enterobacteriaceae</taxon>
        <taxon>Klebsiella/Raoultella group</taxon>
        <taxon>Klebsiella</taxon>
        <taxon>Klebsiella pneumoniae complex</taxon>
    </lineage>
</organism>
<evidence type="ECO:0000313" key="2">
    <source>
        <dbReference type="EMBL" id="AVE25177.1"/>
    </source>
</evidence>
<dbReference type="EMBL" id="KY454631">
    <property type="protein sequence ID" value="AVE25177.1"/>
    <property type="molecule type" value="Genomic_DNA"/>
</dbReference>